<protein>
    <submittedName>
        <fullName evidence="6">SSP-3</fullName>
    </submittedName>
    <submittedName>
        <fullName evidence="8">Small acid-soluble spore protein</fullName>
    </submittedName>
</protein>
<dbReference type="Proteomes" id="UP000266391">
    <property type="component" value="Unassembled WGS sequence"/>
</dbReference>
<evidence type="ECO:0000313" key="10">
    <source>
        <dbReference type="EMBL" id="RHA85458.1"/>
    </source>
</evidence>
<gene>
    <name evidence="6" type="primary">sspC2_2</name>
    <name evidence="7" type="synonym">sspC2_1</name>
    <name evidence="13" type="ORF">DW654_13320</name>
    <name evidence="12" type="ORF">DW707_05095</name>
    <name evidence="11" type="ORF">DW813_13035</name>
    <name evidence="10" type="ORF">DW914_13980</name>
    <name evidence="9" type="ORF">DWY29_13225</name>
    <name evidence="8" type="ORF">DWY96_13805</name>
    <name evidence="7" type="ORF">ERS852392_01719</name>
    <name evidence="6" type="ORF">ERS852444_02981</name>
    <name evidence="5" type="ORF">RIL183_25831</name>
</gene>
<evidence type="ECO:0000313" key="21">
    <source>
        <dbReference type="Proteomes" id="UP000285820"/>
    </source>
</evidence>
<dbReference type="PANTHER" id="PTHR36107">
    <property type="entry name" value="SMALL, ACID-SOLUBLE SPORE PROTEIN A"/>
    <property type="match status" value="1"/>
</dbReference>
<dbReference type="Proteomes" id="UP000095453">
    <property type="component" value="Unassembled WGS sequence"/>
</dbReference>
<evidence type="ECO:0000313" key="16">
    <source>
        <dbReference type="Proteomes" id="UP000095453"/>
    </source>
</evidence>
<dbReference type="Proteomes" id="UP000283738">
    <property type="component" value="Unassembled WGS sequence"/>
</dbReference>
<dbReference type="EMBL" id="QSKW01000005">
    <property type="protein sequence ID" value="RHE99102.1"/>
    <property type="molecule type" value="Genomic_DNA"/>
</dbReference>
<dbReference type="EMBL" id="QRTF01000037">
    <property type="protein sequence ID" value="RGQ46161.1"/>
    <property type="molecule type" value="Genomic_DNA"/>
</dbReference>
<dbReference type="GO" id="GO:0030435">
    <property type="term" value="P:sporulation resulting in formation of a cellular spore"/>
    <property type="evidence" value="ECO:0007669"/>
    <property type="project" value="UniProtKB-KW"/>
</dbReference>
<evidence type="ECO:0000313" key="8">
    <source>
        <dbReference type="EMBL" id="RGQ46161.1"/>
    </source>
</evidence>
<dbReference type="AlphaFoldDB" id="A0A0M6WQL6"/>
<dbReference type="InterPro" id="IPR018126">
    <property type="entry name" value="SASP_alpha/beta-type_CS"/>
</dbReference>
<accession>A0A0M6WQL6</accession>
<dbReference type="Proteomes" id="UP000283701">
    <property type="component" value="Unassembled WGS sequence"/>
</dbReference>
<evidence type="ECO:0000313" key="19">
    <source>
        <dbReference type="Proteomes" id="UP000283701"/>
    </source>
</evidence>
<reference evidence="14" key="1">
    <citation type="submission" date="2015-05" db="EMBL/GenBank/DDBJ databases">
        <authorList>
            <consortium name="Pathogen Informatics"/>
        </authorList>
    </citation>
    <scope>NUCLEOTIDE SEQUENCE [LARGE SCALE GENOMIC DNA]</scope>
    <source>
        <strain evidence="7 15">2789STDY5608835</strain>
        <strain evidence="6 16">2789STDY5608887</strain>
        <strain evidence="14">L1-83</strain>
    </source>
</reference>
<evidence type="ECO:0000313" key="14">
    <source>
        <dbReference type="Proteomes" id="UP000049828"/>
    </source>
</evidence>
<name>A0A0M6WQL6_9FIRM</name>
<evidence type="ECO:0000313" key="6">
    <source>
        <dbReference type="EMBL" id="CUN26887.1"/>
    </source>
</evidence>
<evidence type="ECO:0000313" key="15">
    <source>
        <dbReference type="Proteomes" id="UP000095395"/>
    </source>
</evidence>
<proteinExistence type="inferred from homology"/>
<dbReference type="EMBL" id="CVRS01000079">
    <property type="protein sequence ID" value="CRL39787.1"/>
    <property type="molecule type" value="Genomic_DNA"/>
</dbReference>
<dbReference type="GO" id="GO:0003690">
    <property type="term" value="F:double-stranded DNA binding"/>
    <property type="evidence" value="ECO:0007669"/>
    <property type="project" value="InterPro"/>
</dbReference>
<dbReference type="InterPro" id="IPR038300">
    <property type="entry name" value="SASP_sf_alpha/beta"/>
</dbReference>
<keyword evidence="3" id="KW-0749">Sporulation</keyword>
<dbReference type="OrthoDB" id="1683773at2"/>
<sequence>MSGSNSGSNTSKMAVPQAKEAMNRFKQEVASEIGVPLKEGYNGDLTSAQAGSIGGEMVKKMIMKQEEQMKN</sequence>
<dbReference type="EMBL" id="QSIQ01000024">
    <property type="protein sequence ID" value="RHD00815.1"/>
    <property type="molecule type" value="Genomic_DNA"/>
</dbReference>
<dbReference type="Proteomes" id="UP000049828">
    <property type="component" value="Unassembled WGS sequence"/>
</dbReference>
<evidence type="ECO:0000313" key="17">
    <source>
        <dbReference type="Proteomes" id="UP000266391"/>
    </source>
</evidence>
<comment type="function">
    <text evidence="1">SASP are bound to spore DNA. They are double-stranded DNA-binding proteins that cause DNA to change to an a-like conformation. They protect the DNA backbone from chemical and enzymatic cleavage and are thus involved in dormant spore's high resistance to UV light.</text>
</comment>
<evidence type="ECO:0000313" key="12">
    <source>
        <dbReference type="EMBL" id="RHE99102.1"/>
    </source>
</evidence>
<evidence type="ECO:0000256" key="1">
    <source>
        <dbReference type="ARBA" id="ARBA00003863"/>
    </source>
</evidence>
<evidence type="ECO:0000313" key="22">
    <source>
        <dbReference type="Proteomes" id="UP000286271"/>
    </source>
</evidence>
<dbReference type="InterPro" id="IPR050847">
    <property type="entry name" value="SASP_DNA-binding"/>
</dbReference>
<comment type="similarity">
    <text evidence="2">Belongs to the alpha/beta-type SASP family.</text>
</comment>
<dbReference type="PANTHER" id="PTHR36107:SF1">
    <property type="entry name" value="SMALL, ACID-SOLUBLE SPORE PROTEIN A"/>
    <property type="match status" value="1"/>
</dbReference>
<organism evidence="5 14">
    <name type="scientific">Roseburia inulinivorans</name>
    <dbReference type="NCBI Taxonomy" id="360807"/>
    <lineage>
        <taxon>Bacteria</taxon>
        <taxon>Bacillati</taxon>
        <taxon>Bacillota</taxon>
        <taxon>Clostridia</taxon>
        <taxon>Lachnospirales</taxon>
        <taxon>Lachnospiraceae</taxon>
        <taxon>Roseburia</taxon>
    </lineage>
</organism>
<evidence type="ECO:0000313" key="13">
    <source>
        <dbReference type="EMBL" id="RHF82309.1"/>
    </source>
</evidence>
<dbReference type="EMBL" id="QSFX01000029">
    <property type="protein sequence ID" value="RHA85458.1"/>
    <property type="molecule type" value="Genomic_DNA"/>
</dbReference>
<reference evidence="5" key="2">
    <citation type="submission" date="2015-05" db="EMBL/GenBank/DDBJ databases">
        <authorList>
            <person name="Wang D.B."/>
            <person name="Wang M."/>
        </authorList>
    </citation>
    <scope>NUCLEOTIDE SEQUENCE [LARGE SCALE GENOMIC DNA]</scope>
    <source>
        <strain evidence="5">L1-83</strain>
    </source>
</reference>
<dbReference type="Proteomes" id="UP000095395">
    <property type="component" value="Unassembled WGS sequence"/>
</dbReference>
<evidence type="ECO:0000313" key="20">
    <source>
        <dbReference type="Proteomes" id="UP000283738"/>
    </source>
</evidence>
<dbReference type="InterPro" id="IPR001448">
    <property type="entry name" value="SASP_alpha/beta-type"/>
</dbReference>
<dbReference type="EMBL" id="QRHP01000018">
    <property type="protein sequence ID" value="RHF82309.1"/>
    <property type="molecule type" value="Genomic_DNA"/>
</dbReference>
<dbReference type="Gene3D" id="6.10.10.80">
    <property type="entry name" value="Small, acid-soluble spore protein, alpha/beta type-like"/>
    <property type="match status" value="1"/>
</dbReference>
<evidence type="ECO:0000256" key="4">
    <source>
        <dbReference type="ARBA" id="ARBA00023125"/>
    </source>
</evidence>
<dbReference type="EMBL" id="CYXX01000030">
    <property type="protein sequence ID" value="CUN26887.1"/>
    <property type="molecule type" value="Genomic_DNA"/>
</dbReference>
<dbReference type="GO" id="GO:0006265">
    <property type="term" value="P:DNA topological change"/>
    <property type="evidence" value="ECO:0007669"/>
    <property type="project" value="InterPro"/>
</dbReference>
<evidence type="ECO:0000313" key="7">
    <source>
        <dbReference type="EMBL" id="CUN93222.1"/>
    </source>
</evidence>
<evidence type="ECO:0000313" key="11">
    <source>
        <dbReference type="EMBL" id="RHD00815.1"/>
    </source>
</evidence>
<evidence type="ECO:0000256" key="2">
    <source>
        <dbReference type="ARBA" id="ARBA00005442"/>
    </source>
</evidence>
<dbReference type="Proteomes" id="UP000286271">
    <property type="component" value="Unassembled WGS sequence"/>
</dbReference>
<evidence type="ECO:0000313" key="18">
    <source>
        <dbReference type="Proteomes" id="UP000283492"/>
    </source>
</evidence>
<evidence type="ECO:0000256" key="3">
    <source>
        <dbReference type="ARBA" id="ARBA00022969"/>
    </source>
</evidence>
<dbReference type="GeneID" id="75162775"/>
<dbReference type="STRING" id="360807.ERS852392_01719"/>
<dbReference type="Proteomes" id="UP000285820">
    <property type="component" value="Unassembled WGS sequence"/>
</dbReference>
<dbReference type="PROSITE" id="PS00304">
    <property type="entry name" value="SASP_1"/>
    <property type="match status" value="1"/>
</dbReference>
<keyword evidence="14" id="KW-1185">Reference proteome</keyword>
<dbReference type="EMBL" id="CYYR01000010">
    <property type="protein sequence ID" value="CUN93222.1"/>
    <property type="molecule type" value="Genomic_DNA"/>
</dbReference>
<evidence type="ECO:0000313" key="9">
    <source>
        <dbReference type="EMBL" id="RGR66371.1"/>
    </source>
</evidence>
<dbReference type="Pfam" id="PF00269">
    <property type="entry name" value="SASP"/>
    <property type="match status" value="1"/>
</dbReference>
<keyword evidence="4" id="KW-0238">DNA-binding</keyword>
<dbReference type="EMBL" id="QRUN01000023">
    <property type="protein sequence ID" value="RGR66371.1"/>
    <property type="molecule type" value="Genomic_DNA"/>
</dbReference>
<reference evidence="17 18" key="3">
    <citation type="submission" date="2018-08" db="EMBL/GenBank/DDBJ databases">
        <title>A genome reference for cultivated species of the human gut microbiota.</title>
        <authorList>
            <person name="Zou Y."/>
            <person name="Xue W."/>
            <person name="Luo G."/>
        </authorList>
    </citation>
    <scope>NUCLEOTIDE SEQUENCE [LARGE SCALE GENOMIC DNA]</scope>
    <source>
        <strain evidence="9 21">AF24-4</strain>
        <strain evidence="8 20">AF28-15</strain>
        <strain evidence="13 19">AM23-23AC</strain>
        <strain evidence="12 22">AM27-11</strain>
        <strain evidence="11 17">AM32-8LB</strain>
        <strain evidence="10 18">AM42-1AC</strain>
    </source>
</reference>
<evidence type="ECO:0000313" key="5">
    <source>
        <dbReference type="EMBL" id="CRL39787.1"/>
    </source>
</evidence>
<dbReference type="Proteomes" id="UP000283492">
    <property type="component" value="Unassembled WGS sequence"/>
</dbReference>
<dbReference type="RefSeq" id="WP_021922555.1">
    <property type="nucleotide sequence ID" value="NZ_CABJFX010000029.1"/>
</dbReference>